<evidence type="ECO:0008006" key="4">
    <source>
        <dbReference type="Google" id="ProtNLM"/>
    </source>
</evidence>
<protein>
    <recommendedName>
        <fullName evidence="4">VHS domain-containing protein</fullName>
    </recommendedName>
</protein>
<dbReference type="VEuPathDB" id="AmoebaDB:EIN_095010"/>
<dbReference type="GeneID" id="14886336"/>
<feature type="region of interest" description="Disordered" evidence="1">
    <location>
        <begin position="335"/>
        <end position="360"/>
    </location>
</feature>
<name>A0A0A1U059_ENTIV</name>
<dbReference type="Proteomes" id="UP000014680">
    <property type="component" value="Unassembled WGS sequence"/>
</dbReference>
<evidence type="ECO:0000313" key="3">
    <source>
        <dbReference type="Proteomes" id="UP000014680"/>
    </source>
</evidence>
<accession>A0A0A1U059</accession>
<evidence type="ECO:0000256" key="1">
    <source>
        <dbReference type="SAM" id="MobiDB-lite"/>
    </source>
</evidence>
<dbReference type="AlphaFoldDB" id="A0A0A1U059"/>
<dbReference type="Gene3D" id="1.25.40.90">
    <property type="match status" value="1"/>
</dbReference>
<dbReference type="RefSeq" id="XP_004254035.1">
    <property type="nucleotide sequence ID" value="XM_004253987.1"/>
</dbReference>
<keyword evidence="3" id="KW-1185">Reference proteome</keyword>
<reference evidence="2 3" key="1">
    <citation type="submission" date="2012-10" db="EMBL/GenBank/DDBJ databases">
        <authorList>
            <person name="Zafar N."/>
            <person name="Inman J."/>
            <person name="Hall N."/>
            <person name="Lorenzi H."/>
            <person name="Caler E."/>
        </authorList>
    </citation>
    <scope>NUCLEOTIDE SEQUENCE [LARGE SCALE GENOMIC DNA]</scope>
    <source>
        <strain evidence="2 3">IP1</strain>
    </source>
</reference>
<dbReference type="SUPFAM" id="SSF48464">
    <property type="entry name" value="ENTH/VHS domain"/>
    <property type="match status" value="1"/>
</dbReference>
<dbReference type="InterPro" id="IPR008942">
    <property type="entry name" value="ENTH_VHS"/>
</dbReference>
<dbReference type="EMBL" id="KB206860">
    <property type="protein sequence ID" value="ELP87264.1"/>
    <property type="molecule type" value="Genomic_DNA"/>
</dbReference>
<sequence>MSVKLSELVSNLVNDKNEPSEVEMQTIVNAVERVIGADTILRLQIEQKMRNYTKKLVLQAEMINCLTLANYVVQNSPTFRTQVCELSFLTLLQQVGKMRKVHTETDEVEDKVRELIAVWGCFYPNELSEYAVLYQKYCSHKVIDPKTKPTVFLPNEITRLIPHVEHNLRNVVRAIECMPYDVENVFNYASKILIKFDHECLKCRDHKDKYDEESYKEMEAIGKRLTFNLKILKQKMDSRKKKNNNNFPETKFSSGSALLQNAMSTTDTAITRPTKALSSSGIFVPQKTKRRSKGQSPVSHSFVLPETSFQERQFQSSSTSGLQNSSSCHFVMTPPFSPEKGADRVDTMSPNMFDFDEEMA</sequence>
<evidence type="ECO:0000313" key="2">
    <source>
        <dbReference type="EMBL" id="ELP87264.1"/>
    </source>
</evidence>
<gene>
    <name evidence="2" type="ORF">EIN_095010</name>
</gene>
<dbReference type="KEGG" id="eiv:EIN_095010"/>
<organism evidence="2 3">
    <name type="scientific">Entamoeba invadens IP1</name>
    <dbReference type="NCBI Taxonomy" id="370355"/>
    <lineage>
        <taxon>Eukaryota</taxon>
        <taxon>Amoebozoa</taxon>
        <taxon>Evosea</taxon>
        <taxon>Archamoebae</taxon>
        <taxon>Mastigamoebida</taxon>
        <taxon>Entamoebidae</taxon>
        <taxon>Entamoeba</taxon>
    </lineage>
</organism>
<proteinExistence type="predicted"/>